<organism evidence="1 2">
    <name type="scientific">Sporosarcina soli</name>
    <dbReference type="NCBI Taxonomy" id="334736"/>
    <lineage>
        <taxon>Bacteria</taxon>
        <taxon>Bacillati</taxon>
        <taxon>Bacillota</taxon>
        <taxon>Bacilli</taxon>
        <taxon>Bacillales</taxon>
        <taxon>Caryophanaceae</taxon>
        <taxon>Sporosarcina</taxon>
    </lineage>
</organism>
<accession>A0ABW0TF19</accession>
<dbReference type="InterPro" id="IPR023105">
    <property type="entry name" value="YkvR-like_sf"/>
</dbReference>
<sequence>MTSEMLLNDTVIHLNHYEENKINDSYKISVEFDVTSEDYHDITTLLYKGTFDVKVPERNIAFKGTIHEYSTSLTNLYVKGQIGQYKLTLIETEKD</sequence>
<dbReference type="InterPro" id="IPR021596">
    <property type="entry name" value="DUF3219"/>
</dbReference>
<gene>
    <name evidence="1" type="ORF">ACFPRA_03850</name>
</gene>
<dbReference type="Pfam" id="PF11514">
    <property type="entry name" value="DUF3219"/>
    <property type="match status" value="1"/>
</dbReference>
<dbReference type="RefSeq" id="WP_381430958.1">
    <property type="nucleotide sequence ID" value="NZ_JBHSNO010000003.1"/>
</dbReference>
<reference evidence="2" key="1">
    <citation type="journal article" date="2019" name="Int. J. Syst. Evol. Microbiol.">
        <title>The Global Catalogue of Microorganisms (GCM) 10K type strain sequencing project: providing services to taxonomists for standard genome sequencing and annotation.</title>
        <authorList>
            <consortium name="The Broad Institute Genomics Platform"/>
            <consortium name="The Broad Institute Genome Sequencing Center for Infectious Disease"/>
            <person name="Wu L."/>
            <person name="Ma J."/>
        </authorList>
    </citation>
    <scope>NUCLEOTIDE SEQUENCE [LARGE SCALE GENOMIC DNA]</scope>
    <source>
        <strain evidence="2">CGMCC 4.1434</strain>
    </source>
</reference>
<protein>
    <submittedName>
        <fullName evidence="1">DUF3219 family protein</fullName>
    </submittedName>
</protein>
<dbReference type="Gene3D" id="2.40.30.80">
    <property type="entry name" value="YkvR-like"/>
    <property type="match status" value="1"/>
</dbReference>
<evidence type="ECO:0000313" key="1">
    <source>
        <dbReference type="EMBL" id="MFC5588025.1"/>
    </source>
</evidence>
<dbReference type="EMBL" id="JBHSNO010000003">
    <property type="protein sequence ID" value="MFC5588025.1"/>
    <property type="molecule type" value="Genomic_DNA"/>
</dbReference>
<keyword evidence="2" id="KW-1185">Reference proteome</keyword>
<comment type="caution">
    <text evidence="1">The sequence shown here is derived from an EMBL/GenBank/DDBJ whole genome shotgun (WGS) entry which is preliminary data.</text>
</comment>
<proteinExistence type="predicted"/>
<dbReference type="SUPFAM" id="SSF159173">
    <property type="entry name" value="YkvR-like"/>
    <property type="match status" value="1"/>
</dbReference>
<evidence type="ECO:0000313" key="2">
    <source>
        <dbReference type="Proteomes" id="UP001596109"/>
    </source>
</evidence>
<dbReference type="Proteomes" id="UP001596109">
    <property type="component" value="Unassembled WGS sequence"/>
</dbReference>
<name>A0ABW0TF19_9BACL</name>